<dbReference type="PANTHER" id="PTHR46062:SF2">
    <property type="entry name" value="STEROL REGULATORY ELEMENT-BINDING PROTEIN 1"/>
    <property type="match status" value="1"/>
</dbReference>
<keyword evidence="11" id="KW-1207">Sterol metabolism</keyword>
<keyword evidence="8" id="KW-0238">DNA-binding</keyword>
<accession>A0A6I9YZ61</accession>
<evidence type="ECO:0000256" key="12">
    <source>
        <dbReference type="ARBA" id="ARBA00023221"/>
    </source>
</evidence>
<dbReference type="PANTHER" id="PTHR46062">
    <property type="entry name" value="STEROL REGULATORY ELEMENT-BINDING PROTEIN"/>
    <property type="match status" value="1"/>
</dbReference>
<dbReference type="GO" id="GO:0008203">
    <property type="term" value="P:cholesterol metabolic process"/>
    <property type="evidence" value="ECO:0007669"/>
    <property type="project" value="UniProtKB-KW"/>
</dbReference>
<proteinExistence type="predicted"/>
<dbReference type="GO" id="GO:0005634">
    <property type="term" value="C:nucleus"/>
    <property type="evidence" value="ECO:0007669"/>
    <property type="project" value="UniProtKB-SubCell"/>
</dbReference>
<evidence type="ECO:0000256" key="15">
    <source>
        <dbReference type="SAM" id="MobiDB-lite"/>
    </source>
</evidence>
<keyword evidence="13" id="KW-0539">Nucleus</keyword>
<evidence type="ECO:0000256" key="6">
    <source>
        <dbReference type="ARBA" id="ARBA00023034"/>
    </source>
</evidence>
<evidence type="ECO:0000256" key="11">
    <source>
        <dbReference type="ARBA" id="ARBA00023166"/>
    </source>
</evidence>
<dbReference type="OrthoDB" id="2133190at2759"/>
<evidence type="ECO:0000256" key="10">
    <source>
        <dbReference type="ARBA" id="ARBA00023163"/>
    </source>
</evidence>
<dbReference type="GeneID" id="106554947"/>
<protein>
    <submittedName>
        <fullName evidence="18">Sterol regulatory element-binding protein 1-like</fullName>
    </submittedName>
</protein>
<keyword evidence="5" id="KW-0805">Transcription regulation</keyword>
<dbReference type="GO" id="GO:0000978">
    <property type="term" value="F:RNA polymerase II cis-regulatory region sequence-specific DNA binding"/>
    <property type="evidence" value="ECO:0007669"/>
    <property type="project" value="TreeGrafter"/>
</dbReference>
<feature type="transmembrane region" description="Helical" evidence="16">
    <location>
        <begin position="66"/>
        <end position="89"/>
    </location>
</feature>
<evidence type="ECO:0000256" key="13">
    <source>
        <dbReference type="ARBA" id="ARBA00023242"/>
    </source>
</evidence>
<reference evidence="18" key="1">
    <citation type="submission" date="2025-08" db="UniProtKB">
        <authorList>
            <consortium name="RefSeq"/>
        </authorList>
    </citation>
    <scope>IDENTIFICATION</scope>
    <source>
        <tissue evidence="18">Skeletal muscle</tissue>
    </source>
</reference>
<keyword evidence="17" id="KW-1185">Reference proteome</keyword>
<sequence length="127" mass="13188">MKMMDALTPPPSDAGSPSHSSPLSFGGVSGTDSEPDSPSCEEAKVKPEYQAPPAGSLGMLDRSRMALCTFVFLCLSFNPLSSLLGGVGLGGSSEGFSHDGSKRSILAMDESESEWTTPVPSLHDGDH</sequence>
<keyword evidence="9" id="KW-0010">Activator</keyword>
<dbReference type="AlphaFoldDB" id="A0A6I9YZ61"/>
<keyword evidence="4" id="KW-0153">Cholesterol metabolism</keyword>
<evidence type="ECO:0000256" key="9">
    <source>
        <dbReference type="ARBA" id="ARBA00023159"/>
    </source>
</evidence>
<keyword evidence="10" id="KW-0804">Transcription</keyword>
<dbReference type="GO" id="GO:0030659">
    <property type="term" value="C:cytoplasmic vesicle membrane"/>
    <property type="evidence" value="ECO:0007669"/>
    <property type="project" value="UniProtKB-SubCell"/>
</dbReference>
<evidence type="ECO:0000256" key="4">
    <source>
        <dbReference type="ARBA" id="ARBA00022548"/>
    </source>
</evidence>
<gene>
    <name evidence="18" type="primary">LOC106554947</name>
</gene>
<keyword evidence="14" id="KW-0968">Cytoplasmic vesicle</keyword>
<evidence type="ECO:0000313" key="17">
    <source>
        <dbReference type="Proteomes" id="UP000504617"/>
    </source>
</evidence>
<evidence type="ECO:0000256" key="7">
    <source>
        <dbReference type="ARBA" id="ARBA00023098"/>
    </source>
</evidence>
<keyword evidence="6" id="KW-0333">Golgi apparatus</keyword>
<evidence type="ECO:0000256" key="8">
    <source>
        <dbReference type="ARBA" id="ARBA00023125"/>
    </source>
</evidence>
<name>A0A6I9YZ61_9SAUR</name>
<evidence type="ECO:0000256" key="3">
    <source>
        <dbReference type="ARBA" id="ARBA00004394"/>
    </source>
</evidence>
<feature type="region of interest" description="Disordered" evidence="15">
    <location>
        <begin position="1"/>
        <end position="57"/>
    </location>
</feature>
<dbReference type="GO" id="GO:0000981">
    <property type="term" value="F:DNA-binding transcription factor activity, RNA polymerase II-specific"/>
    <property type="evidence" value="ECO:0007669"/>
    <property type="project" value="TreeGrafter"/>
</dbReference>
<feature type="region of interest" description="Disordered" evidence="15">
    <location>
        <begin position="92"/>
        <end position="127"/>
    </location>
</feature>
<evidence type="ECO:0000256" key="16">
    <source>
        <dbReference type="SAM" id="Phobius"/>
    </source>
</evidence>
<dbReference type="KEGG" id="tsr:106554947"/>
<dbReference type="GO" id="GO:0000139">
    <property type="term" value="C:Golgi membrane"/>
    <property type="evidence" value="ECO:0007669"/>
    <property type="project" value="UniProtKB-SubCell"/>
</dbReference>
<keyword evidence="12" id="KW-0753">Steroid metabolism</keyword>
<evidence type="ECO:0000313" key="18">
    <source>
        <dbReference type="RefSeq" id="XP_013929171.1"/>
    </source>
</evidence>
<keyword evidence="7" id="KW-0443">Lipid metabolism</keyword>
<evidence type="ECO:0000256" key="5">
    <source>
        <dbReference type="ARBA" id="ARBA00023015"/>
    </source>
</evidence>
<keyword evidence="16" id="KW-1133">Transmembrane helix</keyword>
<organism evidence="17 18">
    <name type="scientific">Thamnophis sirtalis</name>
    <dbReference type="NCBI Taxonomy" id="35019"/>
    <lineage>
        <taxon>Eukaryota</taxon>
        <taxon>Metazoa</taxon>
        <taxon>Chordata</taxon>
        <taxon>Craniata</taxon>
        <taxon>Vertebrata</taxon>
        <taxon>Euteleostomi</taxon>
        <taxon>Lepidosauria</taxon>
        <taxon>Squamata</taxon>
        <taxon>Bifurcata</taxon>
        <taxon>Unidentata</taxon>
        <taxon>Episquamata</taxon>
        <taxon>Toxicofera</taxon>
        <taxon>Serpentes</taxon>
        <taxon>Colubroidea</taxon>
        <taxon>Colubridae</taxon>
        <taxon>Natricinae</taxon>
        <taxon>Thamnophis</taxon>
    </lineage>
</organism>
<evidence type="ECO:0000256" key="2">
    <source>
        <dbReference type="ARBA" id="ARBA00004156"/>
    </source>
</evidence>
<evidence type="ECO:0000256" key="14">
    <source>
        <dbReference type="ARBA" id="ARBA00023329"/>
    </source>
</evidence>
<dbReference type="Proteomes" id="UP000504617">
    <property type="component" value="Unplaced"/>
</dbReference>
<evidence type="ECO:0000256" key="1">
    <source>
        <dbReference type="ARBA" id="ARBA00004123"/>
    </source>
</evidence>
<comment type="subcellular location">
    <subcellularLocation>
        <location evidence="2">Cytoplasmic vesicle membrane</location>
    </subcellularLocation>
    <subcellularLocation>
        <location evidence="3">Golgi apparatus membrane</location>
    </subcellularLocation>
    <subcellularLocation>
        <location evidence="1">Nucleus</location>
    </subcellularLocation>
</comment>
<keyword evidence="16" id="KW-0472">Membrane</keyword>
<dbReference type="RefSeq" id="XP_013929171.1">
    <property type="nucleotide sequence ID" value="XM_014073696.1"/>
</dbReference>
<keyword evidence="16" id="KW-0812">Transmembrane</keyword>